<dbReference type="InterPro" id="IPR045450">
    <property type="entry name" value="VMAP_C"/>
</dbReference>
<evidence type="ECO:0000313" key="3">
    <source>
        <dbReference type="EMBL" id="WTY94072.1"/>
    </source>
</evidence>
<protein>
    <submittedName>
        <fullName evidence="3">Uncharacterized protein</fullName>
    </submittedName>
</protein>
<dbReference type="InterPro" id="IPR045555">
    <property type="entry name" value="VMAP-M0"/>
</dbReference>
<dbReference type="Pfam" id="PF20028">
    <property type="entry name" value="VMAP-C"/>
    <property type="match status" value="1"/>
</dbReference>
<feature type="domain" description="vWA-MoxR associated protein C-terminal" evidence="2">
    <location>
        <begin position="252"/>
        <end position="489"/>
    </location>
</feature>
<evidence type="ECO:0000259" key="1">
    <source>
        <dbReference type="Pfam" id="PF19916"/>
    </source>
</evidence>
<proteinExistence type="predicted"/>
<name>A0AAU3GPJ0_9ACTN</name>
<dbReference type="AlphaFoldDB" id="A0AAU3GPJ0"/>
<feature type="domain" description="vWA-MoxR associated protein middle region 0" evidence="1">
    <location>
        <begin position="117"/>
        <end position="220"/>
    </location>
</feature>
<sequence length="500" mass="55101">MVHGLSGADESGEARARLIAALVDFLSVQDFVTDRDQCAQFIGFAAEFLKVEITYRRQNPRADMVSFLRDLLKHEKGVDALISAVHAIAGRECADEVTRIVEAAQSHETVAGASPEFSDRAVRDIHRLFADVGRVDDGRLHALLNHELGVDVPYGRSPAQRFDDLCGVNTQADGLPPALVLVEIIAFLERPALADALRAWSDAWADEAGVEAVRALDERRRAIVALPKADPEVARCLVVMVEPADDSSADIYVRHWVNPAPGYWEPVAGEIRPTTLDQLAGEVEHAIGRGKEHWAGLPVKTGEPAVQVEFVLPFTLLNHDMARLGMGTWSGDTLPISLHYHVHLRSLERMRAAQRDGYLPLWRERWTQLRNAGVAESYRWHGEEGERLDRWRAKLIANPGLTAVILDVPALPGQGLEALVTAIAQGVGLAAWDRRTGSPDLSGEVLTLLLAHHPAQIPSKVSELRRKAEGMDSDNWSLGKHLALLWDDPNRLIDCEELTA</sequence>
<reference evidence="3" key="1">
    <citation type="submission" date="2022-10" db="EMBL/GenBank/DDBJ databases">
        <title>The complete genomes of actinobacterial strains from the NBC collection.</title>
        <authorList>
            <person name="Joergensen T.S."/>
            <person name="Alvarez Arevalo M."/>
            <person name="Sterndorff E.B."/>
            <person name="Faurdal D."/>
            <person name="Vuksanovic O."/>
            <person name="Mourched A.-S."/>
            <person name="Charusanti P."/>
            <person name="Shaw S."/>
            <person name="Blin K."/>
            <person name="Weber T."/>
        </authorList>
    </citation>
    <scope>NUCLEOTIDE SEQUENCE</scope>
    <source>
        <strain evidence="3">NBC_01401</strain>
    </source>
</reference>
<organism evidence="3">
    <name type="scientific">Streptomyces sp. NBC_01401</name>
    <dbReference type="NCBI Taxonomy" id="2903854"/>
    <lineage>
        <taxon>Bacteria</taxon>
        <taxon>Bacillati</taxon>
        <taxon>Actinomycetota</taxon>
        <taxon>Actinomycetes</taxon>
        <taxon>Kitasatosporales</taxon>
        <taxon>Streptomycetaceae</taxon>
        <taxon>Streptomyces</taxon>
    </lineage>
</organism>
<dbReference type="EMBL" id="CP109535">
    <property type="protein sequence ID" value="WTY94072.1"/>
    <property type="molecule type" value="Genomic_DNA"/>
</dbReference>
<dbReference type="Pfam" id="PF19916">
    <property type="entry name" value="VMAP-M0"/>
    <property type="match status" value="1"/>
</dbReference>
<evidence type="ECO:0000259" key="2">
    <source>
        <dbReference type="Pfam" id="PF20028"/>
    </source>
</evidence>
<accession>A0AAU3GPJ0</accession>
<gene>
    <name evidence="3" type="ORF">OG626_03770</name>
</gene>